<dbReference type="EMBL" id="CAJOBZ010000002">
    <property type="protein sequence ID" value="CAF4754586.1"/>
    <property type="molecule type" value="Genomic_DNA"/>
</dbReference>
<feature type="region of interest" description="Disordered" evidence="1">
    <location>
        <begin position="456"/>
        <end position="492"/>
    </location>
</feature>
<dbReference type="OrthoDB" id="6912217at2759"/>
<gene>
    <name evidence="3" type="ORF">PMACD_LOCUS896</name>
</gene>
<evidence type="ECO:0000256" key="2">
    <source>
        <dbReference type="SAM" id="SignalP"/>
    </source>
</evidence>
<feature type="signal peptide" evidence="2">
    <location>
        <begin position="1"/>
        <end position="18"/>
    </location>
</feature>
<name>A0A821LR10_9NEOP</name>
<proteinExistence type="predicted"/>
<feature type="compositionally biased region" description="Basic and acidic residues" evidence="1">
    <location>
        <begin position="623"/>
        <end position="647"/>
    </location>
</feature>
<feature type="compositionally biased region" description="Polar residues" evidence="1">
    <location>
        <begin position="468"/>
        <end position="482"/>
    </location>
</feature>
<feature type="compositionally biased region" description="Polar residues" evidence="1">
    <location>
        <begin position="539"/>
        <end position="558"/>
    </location>
</feature>
<comment type="caution">
    <text evidence="3">The sequence shown here is derived from an EMBL/GenBank/DDBJ whole genome shotgun (WGS) entry which is preliminary data.</text>
</comment>
<keyword evidence="2" id="KW-0732">Signal</keyword>
<feature type="region of interest" description="Disordered" evidence="1">
    <location>
        <begin position="535"/>
        <end position="558"/>
    </location>
</feature>
<feature type="chain" id="PRO_5032777363" evidence="2">
    <location>
        <begin position="19"/>
        <end position="647"/>
    </location>
</feature>
<evidence type="ECO:0000313" key="3">
    <source>
        <dbReference type="EMBL" id="CAF4754586.1"/>
    </source>
</evidence>
<evidence type="ECO:0000313" key="4">
    <source>
        <dbReference type="Proteomes" id="UP000663880"/>
    </source>
</evidence>
<accession>A0A821LR10</accession>
<dbReference type="AlphaFoldDB" id="A0A821LR10"/>
<organism evidence="3 4">
    <name type="scientific">Pieris macdunnoughi</name>
    <dbReference type="NCBI Taxonomy" id="345717"/>
    <lineage>
        <taxon>Eukaryota</taxon>
        <taxon>Metazoa</taxon>
        <taxon>Ecdysozoa</taxon>
        <taxon>Arthropoda</taxon>
        <taxon>Hexapoda</taxon>
        <taxon>Insecta</taxon>
        <taxon>Pterygota</taxon>
        <taxon>Neoptera</taxon>
        <taxon>Endopterygota</taxon>
        <taxon>Lepidoptera</taxon>
        <taxon>Glossata</taxon>
        <taxon>Ditrysia</taxon>
        <taxon>Papilionoidea</taxon>
        <taxon>Pieridae</taxon>
        <taxon>Pierinae</taxon>
        <taxon>Pieris</taxon>
    </lineage>
</organism>
<reference evidence="3" key="1">
    <citation type="submission" date="2021-02" db="EMBL/GenBank/DDBJ databases">
        <authorList>
            <person name="Steward A R."/>
        </authorList>
    </citation>
    <scope>NUCLEOTIDE SEQUENCE</scope>
</reference>
<evidence type="ECO:0000256" key="1">
    <source>
        <dbReference type="SAM" id="MobiDB-lite"/>
    </source>
</evidence>
<feature type="region of interest" description="Disordered" evidence="1">
    <location>
        <begin position="614"/>
        <end position="647"/>
    </location>
</feature>
<keyword evidence="4" id="KW-1185">Reference proteome</keyword>
<protein>
    <submittedName>
        <fullName evidence="3">Uncharacterized protein</fullName>
    </submittedName>
</protein>
<dbReference type="Proteomes" id="UP000663880">
    <property type="component" value="Unassembled WGS sequence"/>
</dbReference>
<sequence>MLLTVVLFYLTYIQVSYTLPPLANAYRNNANYLKTRNNDGFMQHAILEEQNVGSNNYQPLPTIASHSNFNAAQSNAAIASASRKLEIINQNGMTNNGRLKQQNQFRPEVNQKINVPQNYESILNNMNYHSMVSQFQGENLAKQYGIPQNFKINLRGYIAPDINKGFIPPQSAPLKQFSQVRPVQRTIQPTGVNIGNNVNRPMLNLPVASLPNKVKSENAPLQSKKYTIVHPNGAIEETDDFEYIKKNYPYYIVHDLNKKNTKKESIAEMEVHAGSPLANPTIVPIYNLPPEQPILNMNNKETLVPNTLVPITQSQINPTKIDELAIVNATHYNAYKDFVSLSPVSSRNLTSQHDISKLGSQKLHTSILETLKSIKSNDSNHLPVIDKTIISPSDLIKPPKKNQDTNIEPDSLHQDNVNDMLEKISAIDFWKEIDVIQISDETAAADINKENLSDNFETIDSSEDGELTKNSTINQETTQSKDLTSEDDDVNIKDTDDSYEVFNTNPEIVEDFVSSIEDRLEFIKPFLIINETDAIDQPEGNSSEPGNALSGANTSESGQALTNPIYIPHISLVEDDDTNSSFWFTTIDEKALEKLSPHKRKNVTISSTLTNGENITGTMYSNETKEETTFEEKKLVSEDSEEEINKS</sequence>